<proteinExistence type="predicted"/>
<dbReference type="EMBL" id="OFSN01000019">
    <property type="protein sequence ID" value="SOY71821.1"/>
    <property type="molecule type" value="Genomic_DNA"/>
</dbReference>
<name>A0A375CIV0_9BURK</name>
<comment type="caution">
    <text evidence="1">The sequence shown here is derived from an EMBL/GenBank/DDBJ whole genome shotgun (WGS) entry which is preliminary data.</text>
</comment>
<organism evidence="1">
    <name type="scientific">Cupriavidus taiwanensis</name>
    <dbReference type="NCBI Taxonomy" id="164546"/>
    <lineage>
        <taxon>Bacteria</taxon>
        <taxon>Pseudomonadati</taxon>
        <taxon>Pseudomonadota</taxon>
        <taxon>Betaproteobacteria</taxon>
        <taxon>Burkholderiales</taxon>
        <taxon>Burkholderiaceae</taxon>
        <taxon>Cupriavidus</taxon>
    </lineage>
</organism>
<protein>
    <recommendedName>
        <fullName evidence="2">Transposase</fullName>
    </recommendedName>
</protein>
<dbReference type="AlphaFoldDB" id="A0A375CIV0"/>
<sequence>MAGRRVTISYISVKVGWRRFISYIGGHHTVEKI</sequence>
<reference evidence="1" key="1">
    <citation type="submission" date="2018-01" db="EMBL/GenBank/DDBJ databases">
        <authorList>
            <person name="Clerissi C."/>
        </authorList>
    </citation>
    <scope>NUCLEOTIDE SEQUENCE</scope>
    <source>
        <strain evidence="1">Cupriavidus taiwanensis LMG 19430</strain>
    </source>
</reference>
<dbReference type="Proteomes" id="UP000257016">
    <property type="component" value="Unassembled WGS sequence"/>
</dbReference>
<evidence type="ECO:0008006" key="2">
    <source>
        <dbReference type="Google" id="ProtNLM"/>
    </source>
</evidence>
<gene>
    <name evidence="1" type="ORF">CBM2586_B130541</name>
</gene>
<accession>A0A375CIV0</accession>
<evidence type="ECO:0000313" key="1">
    <source>
        <dbReference type="EMBL" id="SOY71821.1"/>
    </source>
</evidence>